<keyword evidence="5" id="KW-1185">Reference proteome</keyword>
<dbReference type="Gene3D" id="3.40.30.10">
    <property type="entry name" value="Glutaredoxin"/>
    <property type="match status" value="1"/>
</dbReference>
<proteinExistence type="predicted"/>
<evidence type="ECO:0000313" key="4">
    <source>
        <dbReference type="Proteomes" id="UP000626109"/>
    </source>
</evidence>
<organism evidence="3 4">
    <name type="scientific">Polarella glacialis</name>
    <name type="common">Dinoflagellate</name>
    <dbReference type="NCBI Taxonomy" id="89957"/>
    <lineage>
        <taxon>Eukaryota</taxon>
        <taxon>Sar</taxon>
        <taxon>Alveolata</taxon>
        <taxon>Dinophyceae</taxon>
        <taxon>Suessiales</taxon>
        <taxon>Suessiaceae</taxon>
        <taxon>Polarella</taxon>
    </lineage>
</organism>
<evidence type="ECO:0000313" key="2">
    <source>
        <dbReference type="EMBL" id="CAE8619306.1"/>
    </source>
</evidence>
<gene>
    <name evidence="2" type="ORF">PGLA1383_LOCUS36897</name>
    <name evidence="3" type="ORF">PGLA2088_LOCUS20396</name>
</gene>
<name>A0A813JFH3_POLGL</name>
<comment type="caution">
    <text evidence="3">The sequence shown here is derived from an EMBL/GenBank/DDBJ whole genome shotgun (WGS) entry which is preliminary data.</text>
</comment>
<feature type="chain" id="PRO_5036222160" evidence="1">
    <location>
        <begin position="22"/>
        <end position="104"/>
    </location>
</feature>
<dbReference type="EMBL" id="CAJNNW010025550">
    <property type="protein sequence ID" value="CAE8677623.1"/>
    <property type="molecule type" value="Genomic_DNA"/>
</dbReference>
<evidence type="ECO:0000313" key="3">
    <source>
        <dbReference type="EMBL" id="CAE8677623.1"/>
    </source>
</evidence>
<dbReference type="InterPro" id="IPR036249">
    <property type="entry name" value="Thioredoxin-like_sf"/>
</dbReference>
<keyword evidence="1" id="KW-0732">Signal</keyword>
<dbReference type="Proteomes" id="UP000654075">
    <property type="component" value="Unassembled WGS sequence"/>
</dbReference>
<evidence type="ECO:0000313" key="5">
    <source>
        <dbReference type="Proteomes" id="UP000654075"/>
    </source>
</evidence>
<feature type="signal peptide" evidence="1">
    <location>
        <begin position="1"/>
        <end position="21"/>
    </location>
</feature>
<protein>
    <submittedName>
        <fullName evidence="3">Uncharacterized protein</fullName>
    </submittedName>
</protein>
<evidence type="ECO:0000256" key="1">
    <source>
        <dbReference type="SAM" id="SignalP"/>
    </source>
</evidence>
<dbReference type="AlphaFoldDB" id="A0A813JFH3"/>
<dbReference type="EMBL" id="CAJNNV010026950">
    <property type="protein sequence ID" value="CAE8619306.1"/>
    <property type="molecule type" value="Genomic_DNA"/>
</dbReference>
<dbReference type="Proteomes" id="UP000626109">
    <property type="component" value="Unassembled WGS sequence"/>
</dbReference>
<accession>A0A813JFH3</accession>
<reference evidence="3" key="1">
    <citation type="submission" date="2021-02" db="EMBL/GenBank/DDBJ databases">
        <authorList>
            <person name="Dougan E. K."/>
            <person name="Rhodes N."/>
            <person name="Thang M."/>
            <person name="Chan C."/>
        </authorList>
    </citation>
    <scope>NUCLEOTIDE SEQUENCE</scope>
</reference>
<dbReference type="SUPFAM" id="SSF52833">
    <property type="entry name" value="Thioredoxin-like"/>
    <property type="match status" value="1"/>
</dbReference>
<sequence length="104" mass="11430">MISTSLRLAATLAICSTGLSAAKVQIESMRHDIQQIKATNFDGIIAKFRDSSVSSVWFFKDDNKADEAFLAEYNKVASELKGMAKVTAMNCNDFPVFCDKQGVK</sequence>
<feature type="non-terminal residue" evidence="3">
    <location>
        <position position="1"/>
    </location>
</feature>